<feature type="transmembrane region" description="Helical" evidence="5">
    <location>
        <begin position="157"/>
        <end position="184"/>
    </location>
</feature>
<dbReference type="EMBL" id="JBHPON010000003">
    <property type="protein sequence ID" value="MFC6037337.1"/>
    <property type="molecule type" value="Genomic_DNA"/>
</dbReference>
<evidence type="ECO:0000313" key="7">
    <source>
        <dbReference type="Proteomes" id="UP001596116"/>
    </source>
</evidence>
<feature type="transmembrane region" description="Helical" evidence="5">
    <location>
        <begin position="12"/>
        <end position="40"/>
    </location>
</feature>
<dbReference type="InterPro" id="IPR002781">
    <property type="entry name" value="TM_pro_TauE-like"/>
</dbReference>
<feature type="transmembrane region" description="Helical" evidence="5">
    <location>
        <begin position="190"/>
        <end position="214"/>
    </location>
</feature>
<proteinExistence type="inferred from homology"/>
<name>A0ABW1L2P0_9PROT</name>
<keyword evidence="4 5" id="KW-0472">Membrane</keyword>
<feature type="transmembrane region" description="Helical" evidence="5">
    <location>
        <begin position="226"/>
        <end position="245"/>
    </location>
</feature>
<sequence>MSLPEMSFLAEHWVLIVALLAAGFASGFAGGLFGIGGGVITTPALYAIFHLLGYEEGPSLKTAIGTSLAVIIVTSVRSLATHHRAGHVDGEMLRHWAPWIAGGAGAGGLLAHWAPAELLTIIFAGGAFYVAYRRLFGRDRGHVKTINLNRRRMKVPLGFGTGFFSSLMGIGGGAMGVMVMTLAGRTMHQAIATSAGFGVAVAAPGVVGFIISGLAAEALPPMSLGYVNLPAFAVMALMAGIAAPWGAKAAHHLDASLLSKGFGAYVLFAAGALAFDVFTG</sequence>
<evidence type="ECO:0000313" key="6">
    <source>
        <dbReference type="EMBL" id="MFC6037337.1"/>
    </source>
</evidence>
<evidence type="ECO:0000256" key="3">
    <source>
        <dbReference type="ARBA" id="ARBA00022989"/>
    </source>
</evidence>
<dbReference type="Pfam" id="PF01925">
    <property type="entry name" value="TauE"/>
    <property type="match status" value="1"/>
</dbReference>
<organism evidence="6 7">
    <name type="scientific">Hyphococcus aureus</name>
    <dbReference type="NCBI Taxonomy" id="2666033"/>
    <lineage>
        <taxon>Bacteria</taxon>
        <taxon>Pseudomonadati</taxon>
        <taxon>Pseudomonadota</taxon>
        <taxon>Alphaproteobacteria</taxon>
        <taxon>Parvularculales</taxon>
        <taxon>Parvularculaceae</taxon>
        <taxon>Hyphococcus</taxon>
    </lineage>
</organism>
<keyword evidence="5" id="KW-1003">Cell membrane</keyword>
<protein>
    <recommendedName>
        <fullName evidence="5">Probable membrane transporter protein</fullName>
    </recommendedName>
</protein>
<keyword evidence="3 5" id="KW-1133">Transmembrane helix</keyword>
<evidence type="ECO:0000256" key="1">
    <source>
        <dbReference type="ARBA" id="ARBA00004141"/>
    </source>
</evidence>
<keyword evidence="7" id="KW-1185">Reference proteome</keyword>
<dbReference type="RefSeq" id="WP_379923966.1">
    <property type="nucleotide sequence ID" value="NZ_JBHPON010000003.1"/>
</dbReference>
<accession>A0ABW1L2P0</accession>
<feature type="transmembrane region" description="Helical" evidence="5">
    <location>
        <begin position="118"/>
        <end position="136"/>
    </location>
</feature>
<evidence type="ECO:0000256" key="2">
    <source>
        <dbReference type="ARBA" id="ARBA00022692"/>
    </source>
</evidence>
<gene>
    <name evidence="6" type="ORF">ACFMB1_17400</name>
</gene>
<dbReference type="PANTHER" id="PTHR43483:SF3">
    <property type="entry name" value="MEMBRANE TRANSPORTER PROTEIN HI_0806-RELATED"/>
    <property type="match status" value="1"/>
</dbReference>
<comment type="similarity">
    <text evidence="5">Belongs to the 4-toluene sulfonate uptake permease (TSUP) (TC 2.A.102) family.</text>
</comment>
<reference evidence="6 7" key="1">
    <citation type="submission" date="2024-09" db="EMBL/GenBank/DDBJ databases">
        <authorList>
            <person name="Zhang Z.-H."/>
        </authorList>
    </citation>
    <scope>NUCLEOTIDE SEQUENCE [LARGE SCALE GENOMIC DNA]</scope>
    <source>
        <strain evidence="6 7">HHTR114</strain>
    </source>
</reference>
<comment type="caution">
    <text evidence="6">The sequence shown here is derived from an EMBL/GenBank/DDBJ whole genome shotgun (WGS) entry which is preliminary data.</text>
</comment>
<evidence type="ECO:0000256" key="4">
    <source>
        <dbReference type="ARBA" id="ARBA00023136"/>
    </source>
</evidence>
<feature type="transmembrane region" description="Helical" evidence="5">
    <location>
        <begin position="60"/>
        <end position="80"/>
    </location>
</feature>
<dbReference type="Proteomes" id="UP001596116">
    <property type="component" value="Unassembled WGS sequence"/>
</dbReference>
<feature type="transmembrane region" description="Helical" evidence="5">
    <location>
        <begin position="92"/>
        <end position="112"/>
    </location>
</feature>
<dbReference type="PANTHER" id="PTHR43483">
    <property type="entry name" value="MEMBRANE TRANSPORTER PROTEIN HI_0806-RELATED"/>
    <property type="match status" value="1"/>
</dbReference>
<feature type="transmembrane region" description="Helical" evidence="5">
    <location>
        <begin position="257"/>
        <end position="278"/>
    </location>
</feature>
<evidence type="ECO:0000256" key="5">
    <source>
        <dbReference type="RuleBase" id="RU363041"/>
    </source>
</evidence>
<comment type="subcellular location">
    <subcellularLocation>
        <location evidence="5">Cell membrane</location>
        <topology evidence="5">Multi-pass membrane protein</topology>
    </subcellularLocation>
    <subcellularLocation>
        <location evidence="1">Membrane</location>
        <topology evidence="1">Multi-pass membrane protein</topology>
    </subcellularLocation>
</comment>
<keyword evidence="2 5" id="KW-0812">Transmembrane</keyword>